<sequence>MDSKILIINLFKVIIFTLITIVIVNLIGFIFEIFQILNDDKPLESFEYSNFKFYLNGKETYNQFEKKYFLINILIFLIYFYLLFKELLIRFFKSY</sequence>
<dbReference type="EMBL" id="LR215974">
    <property type="protein sequence ID" value="VFB04339.1"/>
    <property type="molecule type" value="Genomic_DNA"/>
</dbReference>
<keyword evidence="1" id="KW-0812">Transmembrane</keyword>
<protein>
    <submittedName>
        <fullName evidence="2">Uncharacterized protein</fullName>
    </submittedName>
</protein>
<dbReference type="AlphaFoldDB" id="A0A4U8WPJ2"/>
<gene>
    <name evidence="2" type="ORF">NCTC12078_02362</name>
</gene>
<feature type="transmembrane region" description="Helical" evidence="1">
    <location>
        <begin position="12"/>
        <end position="37"/>
    </location>
</feature>
<name>A0A4U8WPJ2_9FLAO</name>
<keyword evidence="1" id="KW-1133">Transmembrane helix</keyword>
<dbReference type="KEGG" id="ctai:NCTC12078_02362"/>
<accession>A0A4U8WPJ2</accession>
<evidence type="ECO:0000313" key="2">
    <source>
        <dbReference type="EMBL" id="VFB04339.1"/>
    </source>
</evidence>
<proteinExistence type="predicted"/>
<reference evidence="2 3" key="1">
    <citation type="submission" date="2019-02" db="EMBL/GenBank/DDBJ databases">
        <authorList>
            <consortium name="Pathogen Informatics"/>
        </authorList>
    </citation>
    <scope>NUCLEOTIDE SEQUENCE [LARGE SCALE GENOMIC DNA]</scope>
    <source>
        <strain evidence="2 3">3012STDY6944375</strain>
    </source>
</reference>
<organism evidence="2 3">
    <name type="scientific">Chryseobacterium taihuense</name>
    <dbReference type="NCBI Taxonomy" id="1141221"/>
    <lineage>
        <taxon>Bacteria</taxon>
        <taxon>Pseudomonadati</taxon>
        <taxon>Bacteroidota</taxon>
        <taxon>Flavobacteriia</taxon>
        <taxon>Flavobacteriales</taxon>
        <taxon>Weeksellaceae</taxon>
        <taxon>Chryseobacterium group</taxon>
        <taxon>Chryseobacterium</taxon>
    </lineage>
</organism>
<dbReference type="Proteomes" id="UP000290013">
    <property type="component" value="Chromosome"/>
</dbReference>
<evidence type="ECO:0000256" key="1">
    <source>
        <dbReference type="SAM" id="Phobius"/>
    </source>
</evidence>
<evidence type="ECO:0000313" key="3">
    <source>
        <dbReference type="Proteomes" id="UP000290013"/>
    </source>
</evidence>
<feature type="transmembrane region" description="Helical" evidence="1">
    <location>
        <begin position="68"/>
        <end position="84"/>
    </location>
</feature>
<keyword evidence="1" id="KW-0472">Membrane</keyword>